<evidence type="ECO:0000256" key="9">
    <source>
        <dbReference type="NCBIfam" id="TIGR01128"/>
    </source>
</evidence>
<evidence type="ECO:0000256" key="7">
    <source>
        <dbReference type="ARBA" id="ARBA00034754"/>
    </source>
</evidence>
<keyword evidence="5" id="KW-0235">DNA replication</keyword>
<dbReference type="InterPro" id="IPR048466">
    <property type="entry name" value="DNA_pol3_delta-like_C"/>
</dbReference>
<dbReference type="NCBIfam" id="TIGR01128">
    <property type="entry name" value="holA"/>
    <property type="match status" value="1"/>
</dbReference>
<dbReference type="InterPro" id="IPR010372">
    <property type="entry name" value="DNA_pol3_delta_N"/>
</dbReference>
<comment type="catalytic activity">
    <reaction evidence="8">
        <text>DNA(n) + a 2'-deoxyribonucleoside 5'-triphosphate = DNA(n+1) + diphosphate</text>
        <dbReference type="Rhea" id="RHEA:22508"/>
        <dbReference type="Rhea" id="RHEA-COMP:17339"/>
        <dbReference type="Rhea" id="RHEA-COMP:17340"/>
        <dbReference type="ChEBI" id="CHEBI:33019"/>
        <dbReference type="ChEBI" id="CHEBI:61560"/>
        <dbReference type="ChEBI" id="CHEBI:173112"/>
        <dbReference type="EC" id="2.7.7.7"/>
    </reaction>
</comment>
<evidence type="ECO:0000259" key="11">
    <source>
        <dbReference type="Pfam" id="PF21694"/>
    </source>
</evidence>
<evidence type="ECO:0000256" key="8">
    <source>
        <dbReference type="ARBA" id="ARBA00049244"/>
    </source>
</evidence>
<proteinExistence type="inferred from homology"/>
<dbReference type="Proteomes" id="UP000054773">
    <property type="component" value="Unassembled WGS sequence"/>
</dbReference>
<comment type="caution">
    <text evidence="12">The sequence shown here is derived from an EMBL/GenBank/DDBJ whole genome shotgun (WGS) entry which is preliminary data.</text>
</comment>
<keyword evidence="3 12" id="KW-0808">Transferase</keyword>
<gene>
    <name evidence="12" type="ORF">Lery_1136</name>
</gene>
<dbReference type="AlphaFoldDB" id="A0A0W0TR19"/>
<keyword evidence="13" id="KW-1185">Reference proteome</keyword>
<evidence type="ECO:0000256" key="1">
    <source>
        <dbReference type="ARBA" id="ARBA00012417"/>
    </source>
</evidence>
<dbReference type="PANTHER" id="PTHR34388">
    <property type="entry name" value="DNA POLYMERASE III SUBUNIT DELTA"/>
    <property type="match status" value="1"/>
</dbReference>
<organism evidence="12 13">
    <name type="scientific">Legionella erythra</name>
    <dbReference type="NCBI Taxonomy" id="448"/>
    <lineage>
        <taxon>Bacteria</taxon>
        <taxon>Pseudomonadati</taxon>
        <taxon>Pseudomonadota</taxon>
        <taxon>Gammaproteobacteria</taxon>
        <taxon>Legionellales</taxon>
        <taxon>Legionellaceae</taxon>
        <taxon>Legionella</taxon>
    </lineage>
</organism>
<accession>A0A0W0TR19</accession>
<dbReference type="PANTHER" id="PTHR34388:SF1">
    <property type="entry name" value="DNA POLYMERASE III SUBUNIT DELTA"/>
    <property type="match status" value="1"/>
</dbReference>
<dbReference type="SUPFAM" id="SSF52540">
    <property type="entry name" value="P-loop containing nucleoside triphosphate hydrolases"/>
    <property type="match status" value="1"/>
</dbReference>
<evidence type="ECO:0000256" key="4">
    <source>
        <dbReference type="ARBA" id="ARBA00022695"/>
    </source>
</evidence>
<dbReference type="EMBL" id="LNYA01000023">
    <property type="protein sequence ID" value="KTC98082.1"/>
    <property type="molecule type" value="Genomic_DNA"/>
</dbReference>
<dbReference type="RefSeq" id="WP_058526291.1">
    <property type="nucleotide sequence ID" value="NZ_CAAAHY010000002.1"/>
</dbReference>
<dbReference type="GO" id="GO:0009360">
    <property type="term" value="C:DNA polymerase III complex"/>
    <property type="evidence" value="ECO:0007669"/>
    <property type="project" value="UniProtKB-UniRule"/>
</dbReference>
<comment type="similarity">
    <text evidence="7">Belongs to the DNA polymerase HolA subunit family.</text>
</comment>
<dbReference type="STRING" id="448.Lery_1136"/>
<evidence type="ECO:0000256" key="5">
    <source>
        <dbReference type="ARBA" id="ARBA00022705"/>
    </source>
</evidence>
<name>A0A0W0TR19_LEGER</name>
<protein>
    <recommendedName>
        <fullName evidence="2 9">DNA polymerase III subunit delta</fullName>
        <ecNumber evidence="1 9">2.7.7.7</ecNumber>
    </recommendedName>
</protein>
<dbReference type="InterPro" id="IPR027417">
    <property type="entry name" value="P-loop_NTPase"/>
</dbReference>
<dbReference type="InterPro" id="IPR005790">
    <property type="entry name" value="DNA_polIII_delta"/>
</dbReference>
<dbReference type="Gene3D" id="1.10.8.60">
    <property type="match status" value="1"/>
</dbReference>
<dbReference type="Gene3D" id="1.20.272.10">
    <property type="match status" value="1"/>
</dbReference>
<dbReference type="GO" id="GO:0003677">
    <property type="term" value="F:DNA binding"/>
    <property type="evidence" value="ECO:0007669"/>
    <property type="project" value="InterPro"/>
</dbReference>
<evidence type="ECO:0000259" key="10">
    <source>
        <dbReference type="Pfam" id="PF06144"/>
    </source>
</evidence>
<evidence type="ECO:0000256" key="2">
    <source>
        <dbReference type="ARBA" id="ARBA00017703"/>
    </source>
</evidence>
<dbReference type="EC" id="2.7.7.7" evidence="1 9"/>
<dbReference type="SUPFAM" id="SSF48019">
    <property type="entry name" value="post-AAA+ oligomerization domain-like"/>
    <property type="match status" value="1"/>
</dbReference>
<keyword evidence="6" id="KW-0239">DNA-directed DNA polymerase</keyword>
<dbReference type="GO" id="GO:0006261">
    <property type="term" value="P:DNA-templated DNA replication"/>
    <property type="evidence" value="ECO:0007669"/>
    <property type="project" value="TreeGrafter"/>
</dbReference>
<evidence type="ECO:0000256" key="6">
    <source>
        <dbReference type="ARBA" id="ARBA00022932"/>
    </source>
</evidence>
<evidence type="ECO:0000313" key="13">
    <source>
        <dbReference type="Proteomes" id="UP000054773"/>
    </source>
</evidence>
<evidence type="ECO:0000313" key="12">
    <source>
        <dbReference type="EMBL" id="KTC98082.1"/>
    </source>
</evidence>
<dbReference type="OrthoDB" id="9770982at2"/>
<feature type="domain" description="DNA polymerase III delta N-terminal" evidence="10">
    <location>
        <begin position="21"/>
        <end position="121"/>
    </location>
</feature>
<evidence type="ECO:0000256" key="3">
    <source>
        <dbReference type="ARBA" id="ARBA00022679"/>
    </source>
</evidence>
<dbReference type="GO" id="GO:0003887">
    <property type="term" value="F:DNA-directed DNA polymerase activity"/>
    <property type="evidence" value="ECO:0007669"/>
    <property type="project" value="UniProtKB-UniRule"/>
</dbReference>
<dbReference type="InterPro" id="IPR008921">
    <property type="entry name" value="DNA_pol3_clamp-load_cplx_C"/>
</dbReference>
<dbReference type="Gene3D" id="3.40.50.300">
    <property type="entry name" value="P-loop containing nucleotide triphosphate hydrolases"/>
    <property type="match status" value="1"/>
</dbReference>
<dbReference type="Pfam" id="PF06144">
    <property type="entry name" value="DNA_pol3_delta"/>
    <property type="match status" value="1"/>
</dbReference>
<sequence length="340" mass="39226">MLIKHQDIHFQVNTPLPAVFVLMGQDMFLIDQAATTLKQTWQSLHHQRSDIKIMDIEASSDWLRLMDEVNNYSLFADATLIDGRYAKKSLDSEGKAFFESYLTRINPDCLLLLRAPELTQKSMQFLINHPQVTLVQTRTPDKATVQRWVKEQFARHAIRYQAAVLPLIDQYTRGNLAACAQLLEKIKLTHVLEQELTVDLLKQYLFDQAQYQLFELSDACLQGDTAQALLILRHAVENRVELTLILWVLAQEIRLLLQLQLSHQRQLNFSTTLSQLKIWPQRGRLYQGALKRHSEEGLSSLLAFCGKLDTLIKTSQTPQLYRHFELLILSFCLGKQVILS</sequence>
<keyword evidence="4 12" id="KW-0548">Nucleotidyltransferase</keyword>
<reference evidence="12 13" key="1">
    <citation type="submission" date="2015-11" db="EMBL/GenBank/DDBJ databases">
        <title>Genomic analysis of 38 Legionella species identifies large and diverse effector repertoires.</title>
        <authorList>
            <person name="Burstein D."/>
            <person name="Amaro F."/>
            <person name="Zusman T."/>
            <person name="Lifshitz Z."/>
            <person name="Cohen O."/>
            <person name="Gilbert J.A."/>
            <person name="Pupko T."/>
            <person name="Shuman H.A."/>
            <person name="Segal G."/>
        </authorList>
    </citation>
    <scope>NUCLEOTIDE SEQUENCE [LARGE SCALE GENOMIC DNA]</scope>
    <source>
        <strain evidence="12 13">SE-32A-C8</strain>
    </source>
</reference>
<dbReference type="Pfam" id="PF21694">
    <property type="entry name" value="DNA_pol3_delta_C"/>
    <property type="match status" value="1"/>
</dbReference>
<feature type="domain" description="DNA polymerase III delta subunit-like C-terminal" evidence="11">
    <location>
        <begin position="212"/>
        <end position="330"/>
    </location>
</feature>
<dbReference type="PATRIC" id="fig|448.7.peg.1191"/>